<sequence length="259" mass="27563">MSATHLPQDKDVAFDDSVIKDKLAVLRPLEEQLYNRQKKIAGPDRRVRRGNEESRVEDDAHKDRVSCTVSSTGLAQANRPGKKVGEGPVESELSELSSLSEDSVLSEKQETGKKQGVKRLKAPDSKTIPGPVNKRGRRRTGAAASGSRRPTTQSVTQDKGASQGAGNFKTEAPSLVATAMDTTSTNDGTGNKDASGKFKIEVPTSVASAISTIPTKDAAVTEESASDAHVPSPDDPMTGIETSGEHTMELSHEIQCELV</sequence>
<feature type="compositionally biased region" description="Polar residues" evidence="1">
    <location>
        <begin position="180"/>
        <end position="189"/>
    </location>
</feature>
<keyword evidence="3" id="KW-1185">Reference proteome</keyword>
<gene>
    <name evidence="2" type="ORF">AAF712_010420</name>
</gene>
<proteinExistence type="predicted"/>
<evidence type="ECO:0000313" key="3">
    <source>
        <dbReference type="Proteomes" id="UP001437256"/>
    </source>
</evidence>
<feature type="region of interest" description="Disordered" evidence="1">
    <location>
        <begin position="35"/>
        <end position="196"/>
    </location>
</feature>
<accession>A0ABR2ZN33</accession>
<feature type="compositionally biased region" description="Basic and acidic residues" evidence="1">
    <location>
        <begin position="41"/>
        <end position="65"/>
    </location>
</feature>
<feature type="compositionally biased region" description="Low complexity" evidence="1">
    <location>
        <begin position="90"/>
        <end position="103"/>
    </location>
</feature>
<reference evidence="2 3" key="1">
    <citation type="submission" date="2024-05" db="EMBL/GenBank/DDBJ databases">
        <title>A draft genome resource for the thread blight pathogen Marasmius tenuissimus strain MS-2.</title>
        <authorList>
            <person name="Yulfo-Soto G.E."/>
            <person name="Baruah I.K."/>
            <person name="Amoako-Attah I."/>
            <person name="Bukari Y."/>
            <person name="Meinhardt L.W."/>
            <person name="Bailey B.A."/>
            <person name="Cohen S.P."/>
        </authorList>
    </citation>
    <scope>NUCLEOTIDE SEQUENCE [LARGE SCALE GENOMIC DNA]</scope>
    <source>
        <strain evidence="2 3">MS-2</strain>
    </source>
</reference>
<name>A0ABR2ZN33_9AGAR</name>
<comment type="caution">
    <text evidence="2">The sequence shown here is derived from an EMBL/GenBank/DDBJ whole genome shotgun (WGS) entry which is preliminary data.</text>
</comment>
<evidence type="ECO:0000256" key="1">
    <source>
        <dbReference type="SAM" id="MobiDB-lite"/>
    </source>
</evidence>
<dbReference type="Proteomes" id="UP001437256">
    <property type="component" value="Unassembled WGS sequence"/>
</dbReference>
<organism evidence="2 3">
    <name type="scientific">Marasmius tenuissimus</name>
    <dbReference type="NCBI Taxonomy" id="585030"/>
    <lineage>
        <taxon>Eukaryota</taxon>
        <taxon>Fungi</taxon>
        <taxon>Dikarya</taxon>
        <taxon>Basidiomycota</taxon>
        <taxon>Agaricomycotina</taxon>
        <taxon>Agaricomycetes</taxon>
        <taxon>Agaricomycetidae</taxon>
        <taxon>Agaricales</taxon>
        <taxon>Marasmiineae</taxon>
        <taxon>Marasmiaceae</taxon>
        <taxon>Marasmius</taxon>
    </lineage>
</organism>
<dbReference type="EMBL" id="JBBXMP010000098">
    <property type="protein sequence ID" value="KAL0062725.1"/>
    <property type="molecule type" value="Genomic_DNA"/>
</dbReference>
<feature type="compositionally biased region" description="Basic and acidic residues" evidence="1">
    <location>
        <begin position="243"/>
        <end position="259"/>
    </location>
</feature>
<protein>
    <submittedName>
        <fullName evidence="2">Uncharacterized protein</fullName>
    </submittedName>
</protein>
<feature type="compositionally biased region" description="Polar residues" evidence="1">
    <location>
        <begin position="150"/>
        <end position="160"/>
    </location>
</feature>
<feature type="region of interest" description="Disordered" evidence="1">
    <location>
        <begin position="216"/>
        <end position="259"/>
    </location>
</feature>
<evidence type="ECO:0000313" key="2">
    <source>
        <dbReference type="EMBL" id="KAL0062725.1"/>
    </source>
</evidence>